<evidence type="ECO:0000313" key="1">
    <source>
        <dbReference type="EMBL" id="KAK0439166.1"/>
    </source>
</evidence>
<comment type="caution">
    <text evidence="1">The sequence shown here is derived from an EMBL/GenBank/DDBJ whole genome shotgun (WGS) entry which is preliminary data.</text>
</comment>
<organism evidence="1 2">
    <name type="scientific">Armillaria borealis</name>
    <dbReference type="NCBI Taxonomy" id="47425"/>
    <lineage>
        <taxon>Eukaryota</taxon>
        <taxon>Fungi</taxon>
        <taxon>Dikarya</taxon>
        <taxon>Basidiomycota</taxon>
        <taxon>Agaricomycotina</taxon>
        <taxon>Agaricomycetes</taxon>
        <taxon>Agaricomycetidae</taxon>
        <taxon>Agaricales</taxon>
        <taxon>Marasmiineae</taxon>
        <taxon>Physalacriaceae</taxon>
        <taxon>Armillaria</taxon>
    </lineage>
</organism>
<evidence type="ECO:0000313" key="2">
    <source>
        <dbReference type="Proteomes" id="UP001175226"/>
    </source>
</evidence>
<dbReference type="AlphaFoldDB" id="A0AA39JC95"/>
<name>A0AA39JC95_9AGAR</name>
<protein>
    <submittedName>
        <fullName evidence="1">Uncharacterized protein</fullName>
    </submittedName>
</protein>
<accession>A0AA39JC95</accession>
<gene>
    <name evidence="1" type="ORF">EV421DRAFT_1906173</name>
</gene>
<sequence length="142" mass="15661">MAESEPPTSSILASYYQDYTPSSISSAKCYLRPSGGAFSEKVSWAFDVAYFLDEPTVFPPQFERIEDTGFKSTALFVEFVQLMQEGLLVRLWENIRDNHPDIGSIDDPEADLHDTQVEGAEGTRARIRALAGYDAGANTGAE</sequence>
<keyword evidence="2" id="KW-1185">Reference proteome</keyword>
<reference evidence="1" key="1">
    <citation type="submission" date="2023-06" db="EMBL/GenBank/DDBJ databases">
        <authorList>
            <consortium name="Lawrence Berkeley National Laboratory"/>
            <person name="Ahrendt S."/>
            <person name="Sahu N."/>
            <person name="Indic B."/>
            <person name="Wong-Bajracharya J."/>
            <person name="Merenyi Z."/>
            <person name="Ke H.-M."/>
            <person name="Monk M."/>
            <person name="Kocsube S."/>
            <person name="Drula E."/>
            <person name="Lipzen A."/>
            <person name="Balint B."/>
            <person name="Henrissat B."/>
            <person name="Andreopoulos B."/>
            <person name="Martin F.M."/>
            <person name="Harder C.B."/>
            <person name="Rigling D."/>
            <person name="Ford K.L."/>
            <person name="Foster G.D."/>
            <person name="Pangilinan J."/>
            <person name="Papanicolaou A."/>
            <person name="Barry K."/>
            <person name="LaButti K."/>
            <person name="Viragh M."/>
            <person name="Koriabine M."/>
            <person name="Yan M."/>
            <person name="Riley R."/>
            <person name="Champramary S."/>
            <person name="Plett K.L."/>
            <person name="Tsai I.J."/>
            <person name="Slot J."/>
            <person name="Sipos G."/>
            <person name="Plett J."/>
            <person name="Nagy L.G."/>
            <person name="Grigoriev I.V."/>
        </authorList>
    </citation>
    <scope>NUCLEOTIDE SEQUENCE</scope>
    <source>
        <strain evidence="1">FPL87.14</strain>
    </source>
</reference>
<dbReference type="Proteomes" id="UP001175226">
    <property type="component" value="Unassembled WGS sequence"/>
</dbReference>
<dbReference type="EMBL" id="JAUEPT010000039">
    <property type="protein sequence ID" value="KAK0439166.1"/>
    <property type="molecule type" value="Genomic_DNA"/>
</dbReference>
<proteinExistence type="predicted"/>